<sequence>MTETTVTGTTSAPATTPASPASPTGASGLPPTPAGPGLPVPAAQEALRASGAAVPNGRPYDMQVETRDGQRVFEVTVASNGAPFDVVVDAAGSRVISSNPSDGTDDDARRAEAAAVDAARALQTAVERAPDTMLDELEIDSDGAQVVWKIDLVHADGSPVEVRVDAQDGSIR</sequence>
<dbReference type="eggNOG" id="ENOG5034BXI">
    <property type="taxonomic scope" value="Bacteria"/>
</dbReference>
<reference evidence="3 4" key="1">
    <citation type="journal article" date="2012" name="J. Bacteriol.">
        <title>Complete Genome Sequence of Mycobacterium vaccae Type Strain ATCC 25954.</title>
        <authorList>
            <person name="Ho Y.S."/>
            <person name="Adroub S.A."/>
            <person name="Abadi M."/>
            <person name="Al Alwan B."/>
            <person name="Alkhateeb R."/>
            <person name="Gao G."/>
            <person name="Ragab A."/>
            <person name="Ali S."/>
            <person name="van Soolingen D."/>
            <person name="Bitter W."/>
            <person name="Pain A."/>
            <person name="Abdallah A.M."/>
        </authorList>
    </citation>
    <scope>NUCLEOTIDE SEQUENCE [LARGE SCALE GENOMIC DNA]</scope>
    <source>
        <strain evidence="3 4">ATCC 25954</strain>
    </source>
</reference>
<evidence type="ECO:0000313" key="3">
    <source>
        <dbReference type="EMBL" id="EJZ05180.1"/>
    </source>
</evidence>
<feature type="compositionally biased region" description="Pro residues" evidence="1">
    <location>
        <begin position="30"/>
        <end position="39"/>
    </location>
</feature>
<dbReference type="PATRIC" id="fig|1194972.3.peg.5222"/>
<proteinExistence type="predicted"/>
<dbReference type="AlphaFoldDB" id="K0UJL6"/>
<dbReference type="HOGENOM" id="CLU_1553625_0_0_11"/>
<keyword evidence="4" id="KW-1185">Reference proteome</keyword>
<accession>K0UJL6</accession>
<feature type="region of interest" description="Disordered" evidence="1">
    <location>
        <begin position="1"/>
        <end position="58"/>
    </location>
</feature>
<comment type="caution">
    <text evidence="3">The sequence shown here is derived from an EMBL/GenBank/DDBJ whole genome shotgun (WGS) entry which is preliminary data.</text>
</comment>
<organism evidence="3 4">
    <name type="scientific">Mycolicibacterium vaccae ATCC 25954</name>
    <dbReference type="NCBI Taxonomy" id="1194972"/>
    <lineage>
        <taxon>Bacteria</taxon>
        <taxon>Bacillati</taxon>
        <taxon>Actinomycetota</taxon>
        <taxon>Actinomycetes</taxon>
        <taxon>Mycobacteriales</taxon>
        <taxon>Mycobacteriaceae</taxon>
        <taxon>Mycolicibacterium</taxon>
    </lineage>
</organism>
<dbReference type="InterPro" id="IPR025711">
    <property type="entry name" value="PepSY"/>
</dbReference>
<feature type="compositionally biased region" description="Low complexity" evidence="1">
    <location>
        <begin position="1"/>
        <end position="29"/>
    </location>
</feature>
<dbReference type="Proteomes" id="UP000006072">
    <property type="component" value="Unassembled WGS sequence"/>
</dbReference>
<gene>
    <name evidence="3" type="ORF">MVAC_26240</name>
</gene>
<evidence type="ECO:0000259" key="2">
    <source>
        <dbReference type="Pfam" id="PF03413"/>
    </source>
</evidence>
<protein>
    <recommendedName>
        <fullName evidence="2">PepSY domain-containing protein</fullName>
    </recommendedName>
</protein>
<evidence type="ECO:0000256" key="1">
    <source>
        <dbReference type="SAM" id="MobiDB-lite"/>
    </source>
</evidence>
<evidence type="ECO:0000313" key="4">
    <source>
        <dbReference type="Proteomes" id="UP000006072"/>
    </source>
</evidence>
<dbReference type="EMBL" id="ALQA01000088">
    <property type="protein sequence ID" value="EJZ05180.1"/>
    <property type="molecule type" value="Genomic_DNA"/>
</dbReference>
<name>K0UJL6_MYCVA</name>
<feature type="domain" description="PepSY" evidence="2">
    <location>
        <begin position="117"/>
        <end position="171"/>
    </location>
</feature>
<dbReference type="Gene3D" id="3.10.450.40">
    <property type="match status" value="2"/>
</dbReference>
<dbReference type="Pfam" id="PF03413">
    <property type="entry name" value="PepSY"/>
    <property type="match status" value="1"/>
</dbReference>